<reference evidence="2 3" key="1">
    <citation type="journal article" date="2020" name="Cell">
        <title>Large-Scale Comparative Analyses of Tick Genomes Elucidate Their Genetic Diversity and Vector Capacities.</title>
        <authorList>
            <consortium name="Tick Genome and Microbiome Consortium (TIGMIC)"/>
            <person name="Jia N."/>
            <person name="Wang J."/>
            <person name="Shi W."/>
            <person name="Du L."/>
            <person name="Sun Y."/>
            <person name="Zhan W."/>
            <person name="Jiang J.F."/>
            <person name="Wang Q."/>
            <person name="Zhang B."/>
            <person name="Ji P."/>
            <person name="Bell-Sakyi L."/>
            <person name="Cui X.M."/>
            <person name="Yuan T.T."/>
            <person name="Jiang B.G."/>
            <person name="Yang W.F."/>
            <person name="Lam T.T."/>
            <person name="Chang Q.C."/>
            <person name="Ding S.J."/>
            <person name="Wang X.J."/>
            <person name="Zhu J.G."/>
            <person name="Ruan X.D."/>
            <person name="Zhao L."/>
            <person name="Wei J.T."/>
            <person name="Ye R.Z."/>
            <person name="Que T.C."/>
            <person name="Du C.H."/>
            <person name="Zhou Y.H."/>
            <person name="Cheng J.X."/>
            <person name="Dai P.F."/>
            <person name="Guo W.B."/>
            <person name="Han X.H."/>
            <person name="Huang E.J."/>
            <person name="Li L.F."/>
            <person name="Wei W."/>
            <person name="Gao Y.C."/>
            <person name="Liu J.Z."/>
            <person name="Shao H.Z."/>
            <person name="Wang X."/>
            <person name="Wang C.C."/>
            <person name="Yang T.C."/>
            <person name="Huo Q.B."/>
            <person name="Li W."/>
            <person name="Chen H.Y."/>
            <person name="Chen S.E."/>
            <person name="Zhou L.G."/>
            <person name="Ni X.B."/>
            <person name="Tian J.H."/>
            <person name="Sheng Y."/>
            <person name="Liu T."/>
            <person name="Pan Y.S."/>
            <person name="Xia L.Y."/>
            <person name="Li J."/>
            <person name="Zhao F."/>
            <person name="Cao W.C."/>
        </authorList>
    </citation>
    <scope>NUCLEOTIDE SEQUENCE [LARGE SCALE GENOMIC DNA]</scope>
    <source>
        <strain evidence="2">HaeL-2018</strain>
    </source>
</reference>
<protein>
    <submittedName>
        <fullName evidence="2">Uncharacterized protein</fullName>
    </submittedName>
</protein>
<proteinExistence type="predicted"/>
<dbReference type="EMBL" id="JABSTR010000004">
    <property type="protein sequence ID" value="KAH9368334.1"/>
    <property type="molecule type" value="Genomic_DNA"/>
</dbReference>
<feature type="chain" id="PRO_5039931227" evidence="1">
    <location>
        <begin position="28"/>
        <end position="82"/>
    </location>
</feature>
<dbReference type="VEuPathDB" id="VectorBase:HLOH_057911"/>
<evidence type="ECO:0000313" key="2">
    <source>
        <dbReference type="EMBL" id="KAH9368334.1"/>
    </source>
</evidence>
<dbReference type="AlphaFoldDB" id="A0A9J6FQ76"/>
<organism evidence="2 3">
    <name type="scientific">Haemaphysalis longicornis</name>
    <name type="common">Bush tick</name>
    <dbReference type="NCBI Taxonomy" id="44386"/>
    <lineage>
        <taxon>Eukaryota</taxon>
        <taxon>Metazoa</taxon>
        <taxon>Ecdysozoa</taxon>
        <taxon>Arthropoda</taxon>
        <taxon>Chelicerata</taxon>
        <taxon>Arachnida</taxon>
        <taxon>Acari</taxon>
        <taxon>Parasitiformes</taxon>
        <taxon>Ixodida</taxon>
        <taxon>Ixodoidea</taxon>
        <taxon>Ixodidae</taxon>
        <taxon>Haemaphysalinae</taxon>
        <taxon>Haemaphysalis</taxon>
    </lineage>
</organism>
<feature type="signal peptide" evidence="1">
    <location>
        <begin position="1"/>
        <end position="27"/>
    </location>
</feature>
<gene>
    <name evidence="2" type="ORF">HPB48_004526</name>
</gene>
<comment type="caution">
    <text evidence="2">The sequence shown here is derived from an EMBL/GenBank/DDBJ whole genome shotgun (WGS) entry which is preliminary data.</text>
</comment>
<accession>A0A9J6FQ76</accession>
<keyword evidence="1" id="KW-0732">Signal</keyword>
<evidence type="ECO:0000313" key="3">
    <source>
        <dbReference type="Proteomes" id="UP000821853"/>
    </source>
</evidence>
<name>A0A9J6FQ76_HAELO</name>
<dbReference type="Proteomes" id="UP000821853">
    <property type="component" value="Chromosome 2"/>
</dbReference>
<sequence length="82" mass="8912">MSLALSILGVLMLILFFAVVLYVGIKAAPEDEEEDSSGANTAPTVGDLGRCRLHEWNGRSRVRLGSRLVPGSPRLRHQPSAR</sequence>
<keyword evidence="3" id="KW-1185">Reference proteome</keyword>
<evidence type="ECO:0000256" key="1">
    <source>
        <dbReference type="SAM" id="SignalP"/>
    </source>
</evidence>